<name>A0A0A1WC99_ECHCO</name>
<evidence type="ECO:0000256" key="10">
    <source>
        <dbReference type="ARBA" id="ARBA00023157"/>
    </source>
</evidence>
<dbReference type="Gene3D" id="1.10.10.1620">
    <property type="match status" value="1"/>
</dbReference>
<evidence type="ECO:0000256" key="8">
    <source>
        <dbReference type="ARBA" id="ARBA00022827"/>
    </source>
</evidence>
<dbReference type="GO" id="GO:0001716">
    <property type="term" value="F:L-amino-acid oxidase activity"/>
    <property type="evidence" value="ECO:0007669"/>
    <property type="project" value="UniProtKB-EC"/>
</dbReference>
<evidence type="ECO:0000256" key="6">
    <source>
        <dbReference type="ARBA" id="ARBA00022525"/>
    </source>
</evidence>
<dbReference type="AlphaFoldDB" id="A0A0A1WC99"/>
<reference evidence="13" key="1">
    <citation type="journal article" date="2014" name="Toxicon">
        <title>Testing the Toxicofera: comparative transcriptomics casts doubt on the single, early evolution of the reptile venom system.</title>
        <authorList>
            <person name="Hargreaves A.D."/>
            <person name="Swain M.T."/>
            <person name="Logan D.W."/>
            <person name="Mulley J.F."/>
        </authorList>
    </citation>
    <scope>NUCLEOTIDE SEQUENCE</scope>
</reference>
<dbReference type="SUPFAM" id="SSF54373">
    <property type="entry name" value="FAD-linked reductases, C-terminal domain"/>
    <property type="match status" value="1"/>
</dbReference>
<dbReference type="InterPro" id="IPR036188">
    <property type="entry name" value="FAD/NAD-bd_sf"/>
</dbReference>
<evidence type="ECO:0000256" key="4">
    <source>
        <dbReference type="ARBA" id="ARBA00011804"/>
    </source>
</evidence>
<evidence type="ECO:0000256" key="9">
    <source>
        <dbReference type="ARBA" id="ARBA00023002"/>
    </source>
</evidence>
<protein>
    <recommendedName>
        <fullName evidence="5">L-amino-acid oxidase</fullName>
        <ecNumber evidence="5">1.4.3.2</ecNumber>
    </recommendedName>
</protein>
<accession>A0A0A1WC99</accession>
<dbReference type="EC" id="1.4.3.2" evidence="5"/>
<feature type="domain" description="Amine oxidase" evidence="12">
    <location>
        <begin position="35"/>
        <end position="278"/>
    </location>
</feature>
<comment type="similarity">
    <text evidence="3">Belongs to the flavin monoamine oxidase family. FIG1 subfamily.</text>
</comment>
<keyword evidence="8" id="KW-0274">FAD</keyword>
<comment type="subunit">
    <text evidence="4">Homodimer; non-covalently linked.</text>
</comment>
<dbReference type="GO" id="GO:0005576">
    <property type="term" value="C:extracellular region"/>
    <property type="evidence" value="ECO:0007669"/>
    <property type="project" value="UniProtKB-SubCell"/>
</dbReference>
<dbReference type="SUPFAM" id="SSF51905">
    <property type="entry name" value="FAD/NAD(P)-binding domain"/>
    <property type="match status" value="1"/>
</dbReference>
<dbReference type="GO" id="GO:0009063">
    <property type="term" value="P:amino acid catabolic process"/>
    <property type="evidence" value="ECO:0007669"/>
    <property type="project" value="TreeGrafter"/>
</dbReference>
<evidence type="ECO:0000256" key="2">
    <source>
        <dbReference type="ARBA" id="ARBA00004613"/>
    </source>
</evidence>
<evidence type="ECO:0000256" key="7">
    <source>
        <dbReference type="ARBA" id="ARBA00022630"/>
    </source>
</evidence>
<evidence type="ECO:0000313" key="13">
    <source>
        <dbReference type="EMBL" id="JAC96578.1"/>
    </source>
</evidence>
<organism evidence="13">
    <name type="scientific">Echis coloratus</name>
    <name type="common">Carpet viper</name>
    <dbReference type="NCBI Taxonomy" id="64175"/>
    <lineage>
        <taxon>Eukaryota</taxon>
        <taxon>Metazoa</taxon>
        <taxon>Chordata</taxon>
        <taxon>Craniata</taxon>
        <taxon>Vertebrata</taxon>
        <taxon>Euteleostomi</taxon>
        <taxon>Lepidosauria</taxon>
        <taxon>Squamata</taxon>
        <taxon>Bifurcata</taxon>
        <taxon>Unidentata</taxon>
        <taxon>Episquamata</taxon>
        <taxon>Toxicofera</taxon>
        <taxon>Serpentes</taxon>
        <taxon>Colubroidea</taxon>
        <taxon>Viperidae</taxon>
        <taxon>Viperinae</taxon>
        <taxon>Echis</taxon>
    </lineage>
</organism>
<keyword evidence="11" id="KW-0325">Glycoprotein</keyword>
<keyword evidence="7" id="KW-0285">Flavoprotein</keyword>
<keyword evidence="9" id="KW-0560">Oxidoreductase</keyword>
<dbReference type="InterPro" id="IPR002937">
    <property type="entry name" value="Amino_oxidase"/>
</dbReference>
<comment type="cofactor">
    <cofactor evidence="1">
        <name>FAD</name>
        <dbReference type="ChEBI" id="CHEBI:57692"/>
    </cofactor>
</comment>
<keyword evidence="6" id="KW-0964">Secreted</keyword>
<keyword evidence="10" id="KW-1015">Disulfide bond</keyword>
<sequence>MIGDFLNEEAGFHYSFLISVMDHFLFSNNSFDEIVDGFDQLPQSFFREMVRIVHFNCTVEKILRTSNKVRVFYKWLTGSASLVADYVLITATATATRLIKFVPPLSTSKTRALRSLPYASATKIALVCTEKFWENDGIRGGRSITDLPSRVIYYPNHDFPHGIGVLLASYVWYSDSDFYTALSDEKCVDVVMDDLVEIHQVSKNYLKSVCGKHVVQKWTLDQYSRGAFSAYTPYQFTHYSHILAQNEGRIYFAGEHTSHPHGWIDTSMTTAIRAAVNIHNA</sequence>
<proteinExistence type="evidence at transcript level"/>
<evidence type="ECO:0000256" key="3">
    <source>
        <dbReference type="ARBA" id="ARBA00005465"/>
    </source>
</evidence>
<dbReference type="EMBL" id="GBUG01000054">
    <property type="protein sequence ID" value="JAC96578.1"/>
    <property type="molecule type" value="mRNA"/>
</dbReference>
<dbReference type="InterPro" id="IPR050281">
    <property type="entry name" value="Flavin_monoamine_oxidase"/>
</dbReference>
<dbReference type="Gene3D" id="3.50.50.60">
    <property type="entry name" value="FAD/NAD(P)-binding domain"/>
    <property type="match status" value="1"/>
</dbReference>
<dbReference type="Gene3D" id="3.30.70.2100">
    <property type="match status" value="1"/>
</dbReference>
<evidence type="ECO:0000256" key="5">
    <source>
        <dbReference type="ARBA" id="ARBA00012806"/>
    </source>
</evidence>
<dbReference type="PANTHER" id="PTHR10742">
    <property type="entry name" value="FLAVIN MONOAMINE OXIDASE"/>
    <property type="match status" value="1"/>
</dbReference>
<evidence type="ECO:0000259" key="12">
    <source>
        <dbReference type="Pfam" id="PF01593"/>
    </source>
</evidence>
<evidence type="ECO:0000256" key="11">
    <source>
        <dbReference type="ARBA" id="ARBA00023180"/>
    </source>
</evidence>
<dbReference type="PANTHER" id="PTHR10742:SF355">
    <property type="entry name" value="AMINE OXIDASE"/>
    <property type="match status" value="1"/>
</dbReference>
<comment type="subcellular location">
    <subcellularLocation>
        <location evidence="2">Secreted</location>
    </subcellularLocation>
</comment>
<dbReference type="Pfam" id="PF01593">
    <property type="entry name" value="Amino_oxidase"/>
    <property type="match status" value="1"/>
</dbReference>
<evidence type="ECO:0000256" key="1">
    <source>
        <dbReference type="ARBA" id="ARBA00001974"/>
    </source>
</evidence>